<proteinExistence type="predicted"/>
<reference evidence="2" key="1">
    <citation type="journal article" date="2019" name="Int. J. Syst. Evol. Microbiol.">
        <title>The Global Catalogue of Microorganisms (GCM) 10K type strain sequencing project: providing services to taxonomists for standard genome sequencing and annotation.</title>
        <authorList>
            <consortium name="The Broad Institute Genomics Platform"/>
            <consortium name="The Broad Institute Genome Sequencing Center for Infectious Disease"/>
            <person name="Wu L."/>
            <person name="Ma J."/>
        </authorList>
    </citation>
    <scope>NUCLEOTIDE SEQUENCE [LARGE SCALE GENOMIC DNA]</scope>
    <source>
        <strain evidence="2">JCM 16227</strain>
    </source>
</reference>
<comment type="caution">
    <text evidence="1">The sequence shown here is derived from an EMBL/GenBank/DDBJ whole genome shotgun (WGS) entry which is preliminary data.</text>
</comment>
<sequence length="150" mass="16756">MTDVPDWASDALRRTWPTLTEDDRQALIADRENSLLRTAAVQLRGTDLDRSEHGGDFTLDGLYERGIRWHAEAFGEPWNGWATPIVTAATAKNMFADLLELGEADGPLGAITDDGLLVYGEDEDDNFVIAPNDRGEFALWELGWTFLKYP</sequence>
<dbReference type="EMBL" id="BAAARB010000005">
    <property type="protein sequence ID" value="GAA2375855.1"/>
    <property type="molecule type" value="Genomic_DNA"/>
</dbReference>
<evidence type="ECO:0000313" key="2">
    <source>
        <dbReference type="Proteomes" id="UP001501170"/>
    </source>
</evidence>
<keyword evidence="2" id="KW-1185">Reference proteome</keyword>
<gene>
    <name evidence="1" type="ORF">GCM10009855_13910</name>
</gene>
<protein>
    <recommendedName>
        <fullName evidence="3">Knr4/Smi1-like domain-containing protein</fullName>
    </recommendedName>
</protein>
<dbReference type="RefSeq" id="WP_346075588.1">
    <property type="nucleotide sequence ID" value="NZ_BAAARB010000005.1"/>
</dbReference>
<evidence type="ECO:0000313" key="1">
    <source>
        <dbReference type="EMBL" id="GAA2375855.1"/>
    </source>
</evidence>
<organism evidence="1 2">
    <name type="scientific">Gordonia cholesterolivorans</name>
    <dbReference type="NCBI Taxonomy" id="559625"/>
    <lineage>
        <taxon>Bacteria</taxon>
        <taxon>Bacillati</taxon>
        <taxon>Actinomycetota</taxon>
        <taxon>Actinomycetes</taxon>
        <taxon>Mycobacteriales</taxon>
        <taxon>Gordoniaceae</taxon>
        <taxon>Gordonia</taxon>
    </lineage>
</organism>
<evidence type="ECO:0008006" key="3">
    <source>
        <dbReference type="Google" id="ProtNLM"/>
    </source>
</evidence>
<dbReference type="Proteomes" id="UP001501170">
    <property type="component" value="Unassembled WGS sequence"/>
</dbReference>
<accession>A0ABP5UG64</accession>
<name>A0ABP5UG64_9ACTN</name>